<keyword evidence="4" id="KW-0539">Nucleus</keyword>
<dbReference type="PANTHER" id="PTHR47424:SF3">
    <property type="entry name" value="REGULATORY PROTEIN GAL4"/>
    <property type="match status" value="1"/>
</dbReference>
<feature type="compositionally biased region" description="Polar residues" evidence="5">
    <location>
        <begin position="105"/>
        <end position="130"/>
    </location>
</feature>
<sequence length="566" mass="63944">MTTGYSITTPPDDTVDIVTQRPDTIHRLRAHTEARDTGNIDPDTAGNISEQEASEEVHAAQVFQDRHTSEFGYFGLSSNHAFFRSISRCFRRFLRGAPPQHDRIQSLTTEDWSEVNTSEARQTSSPRNDSVATLPAISESFSMLDRFIATSAGAFPFVSKAILTSSLKELAFGSRKSRSTTKRALVNIMFAYSCLAIEDPQCDMYFQRTIQCLTPETLRGANLELIQALLLVTSYQQQQQMPVSSGTYHALTVKAAFQLGLHCPSSYKEVSPSDSELRKRLWYSLINQDSDLYSIIAAMLSDIYQHNIGRDSSLSTWSLLALRLQLYQRFEEWRQQLDPRLRLITPQDVCTVLTSQIDENRFRISLTVHYYRALIMLNGPIIERLLGISVSSSSLDEAAQSLFEQCVPTIKNDLVVLENLNQIISIISQSEDFINHNNVRWMSNHACSILAMHLFCLALLFHIRPELEAKTVTRTSRIRELLGQCLDNMKVLQRTSILFRKAREALEVFTQKLDSIGLRELPTSGASASEIGAPCTSAPRHYDFSMSTDFFGQSEFDFLLGDGFYC</sequence>
<dbReference type="GO" id="GO:0000978">
    <property type="term" value="F:RNA polymerase II cis-regulatory region sequence-specific DNA binding"/>
    <property type="evidence" value="ECO:0007669"/>
    <property type="project" value="TreeGrafter"/>
</dbReference>
<dbReference type="Proteomes" id="UP000596902">
    <property type="component" value="Unassembled WGS sequence"/>
</dbReference>
<evidence type="ECO:0000256" key="4">
    <source>
        <dbReference type="ARBA" id="ARBA00023242"/>
    </source>
</evidence>
<dbReference type="AlphaFoldDB" id="A0A8H7EFX6"/>
<keyword evidence="1" id="KW-0805">Transcription regulation</keyword>
<dbReference type="GO" id="GO:0006351">
    <property type="term" value="P:DNA-templated transcription"/>
    <property type="evidence" value="ECO:0007669"/>
    <property type="project" value="InterPro"/>
</dbReference>
<dbReference type="Pfam" id="PF04082">
    <property type="entry name" value="Fungal_trans"/>
    <property type="match status" value="1"/>
</dbReference>
<dbReference type="GeneID" id="62205382"/>
<evidence type="ECO:0000313" key="8">
    <source>
        <dbReference type="Proteomes" id="UP000596902"/>
    </source>
</evidence>
<feature type="domain" description="Xylanolytic transcriptional activator regulatory" evidence="6">
    <location>
        <begin position="144"/>
        <end position="284"/>
    </location>
</feature>
<accession>A0A8H7EFX6</accession>
<evidence type="ECO:0000256" key="3">
    <source>
        <dbReference type="ARBA" id="ARBA00023163"/>
    </source>
</evidence>
<evidence type="ECO:0000256" key="2">
    <source>
        <dbReference type="ARBA" id="ARBA00023125"/>
    </source>
</evidence>
<dbReference type="GO" id="GO:0000435">
    <property type="term" value="P:positive regulation of transcription from RNA polymerase II promoter by galactose"/>
    <property type="evidence" value="ECO:0007669"/>
    <property type="project" value="TreeGrafter"/>
</dbReference>
<evidence type="ECO:0000256" key="1">
    <source>
        <dbReference type="ARBA" id="ARBA00023015"/>
    </source>
</evidence>
<gene>
    <name evidence="7" type="ORF">GT037_007157</name>
</gene>
<dbReference type="GO" id="GO:0005634">
    <property type="term" value="C:nucleus"/>
    <property type="evidence" value="ECO:0007669"/>
    <property type="project" value="TreeGrafter"/>
</dbReference>
<dbReference type="CDD" id="cd12148">
    <property type="entry name" value="fungal_TF_MHR"/>
    <property type="match status" value="1"/>
</dbReference>
<keyword evidence="8" id="KW-1185">Reference proteome</keyword>
<evidence type="ECO:0000256" key="5">
    <source>
        <dbReference type="SAM" id="MobiDB-lite"/>
    </source>
</evidence>
<evidence type="ECO:0000259" key="6">
    <source>
        <dbReference type="Pfam" id="PF04082"/>
    </source>
</evidence>
<protein>
    <recommendedName>
        <fullName evidence="6">Xylanolytic transcriptional activator regulatory domain-containing protein</fullName>
    </recommendedName>
</protein>
<reference evidence="7" key="2">
    <citation type="submission" date="2020-08" db="EMBL/GenBank/DDBJ databases">
        <title>Draft Genome Sequence of Cumin Blight Pathogen Alternaria burnsii.</title>
        <authorList>
            <person name="Feng Z."/>
        </authorList>
    </citation>
    <scope>NUCLEOTIDE SEQUENCE</scope>
    <source>
        <strain evidence="7">CBS107.38</strain>
    </source>
</reference>
<dbReference type="RefSeq" id="XP_038784692.1">
    <property type="nucleotide sequence ID" value="XM_038932204.1"/>
</dbReference>
<dbReference type="EMBL" id="JAAABM010000010">
    <property type="protein sequence ID" value="KAF7674397.1"/>
    <property type="molecule type" value="Genomic_DNA"/>
</dbReference>
<keyword evidence="2" id="KW-0238">DNA-binding</keyword>
<comment type="caution">
    <text evidence="7">The sequence shown here is derived from an EMBL/GenBank/DDBJ whole genome shotgun (WGS) entry which is preliminary data.</text>
</comment>
<name>A0A8H7EFX6_9PLEO</name>
<dbReference type="PANTHER" id="PTHR47424">
    <property type="entry name" value="REGULATORY PROTEIN GAL4"/>
    <property type="match status" value="1"/>
</dbReference>
<dbReference type="InterPro" id="IPR007219">
    <property type="entry name" value="XnlR_reg_dom"/>
</dbReference>
<dbReference type="GO" id="GO:0008270">
    <property type="term" value="F:zinc ion binding"/>
    <property type="evidence" value="ECO:0007669"/>
    <property type="project" value="InterPro"/>
</dbReference>
<dbReference type="GO" id="GO:0000981">
    <property type="term" value="F:DNA-binding transcription factor activity, RNA polymerase II-specific"/>
    <property type="evidence" value="ECO:0007669"/>
    <property type="project" value="TreeGrafter"/>
</dbReference>
<dbReference type="InterPro" id="IPR051127">
    <property type="entry name" value="Fungal_SecMet_Regulators"/>
</dbReference>
<feature type="region of interest" description="Disordered" evidence="5">
    <location>
        <begin position="104"/>
        <end position="130"/>
    </location>
</feature>
<evidence type="ECO:0000313" key="7">
    <source>
        <dbReference type="EMBL" id="KAF7674397.1"/>
    </source>
</evidence>
<keyword evidence="3" id="KW-0804">Transcription</keyword>
<reference evidence="7" key="1">
    <citation type="submission" date="2020-01" db="EMBL/GenBank/DDBJ databases">
        <authorList>
            <person name="Feng Z.H.Z."/>
        </authorList>
    </citation>
    <scope>NUCLEOTIDE SEQUENCE</scope>
    <source>
        <strain evidence="7">CBS107.38</strain>
    </source>
</reference>
<proteinExistence type="predicted"/>
<organism evidence="7 8">
    <name type="scientific">Alternaria burnsii</name>
    <dbReference type="NCBI Taxonomy" id="1187904"/>
    <lineage>
        <taxon>Eukaryota</taxon>
        <taxon>Fungi</taxon>
        <taxon>Dikarya</taxon>
        <taxon>Ascomycota</taxon>
        <taxon>Pezizomycotina</taxon>
        <taxon>Dothideomycetes</taxon>
        <taxon>Pleosporomycetidae</taxon>
        <taxon>Pleosporales</taxon>
        <taxon>Pleosporineae</taxon>
        <taxon>Pleosporaceae</taxon>
        <taxon>Alternaria</taxon>
        <taxon>Alternaria sect. Alternaria</taxon>
    </lineage>
</organism>